<dbReference type="EMBL" id="JYKN01002275">
    <property type="protein sequence ID" value="KKK17054.1"/>
    <property type="molecule type" value="Genomic_DNA"/>
</dbReference>
<evidence type="ECO:0000313" key="4">
    <source>
        <dbReference type="Proteomes" id="UP000034947"/>
    </source>
</evidence>
<evidence type="ECO:0000256" key="1">
    <source>
        <dbReference type="SAM" id="MobiDB-lite"/>
    </source>
</evidence>
<proteinExistence type="predicted"/>
<dbReference type="AlphaFoldDB" id="A0A0F8UBC9"/>
<feature type="compositionally biased region" description="Low complexity" evidence="1">
    <location>
        <begin position="301"/>
        <end position="319"/>
    </location>
</feature>
<feature type="chain" id="PRO_5002528727" description="GPI anchored protein" evidence="2">
    <location>
        <begin position="30"/>
        <end position="352"/>
    </location>
</feature>
<name>A0A0F8UBC9_9EURO</name>
<evidence type="ECO:0000313" key="3">
    <source>
        <dbReference type="EMBL" id="KKK17054.1"/>
    </source>
</evidence>
<comment type="caution">
    <text evidence="3">The sequence shown here is derived from an EMBL/GenBank/DDBJ whole genome shotgun (WGS) entry which is preliminary data.</text>
</comment>
<feature type="compositionally biased region" description="Low complexity" evidence="1">
    <location>
        <begin position="279"/>
        <end position="294"/>
    </location>
</feature>
<organism evidence="3 4">
    <name type="scientific">Aspergillus ochraceoroseus</name>
    <dbReference type="NCBI Taxonomy" id="138278"/>
    <lineage>
        <taxon>Eukaryota</taxon>
        <taxon>Fungi</taxon>
        <taxon>Dikarya</taxon>
        <taxon>Ascomycota</taxon>
        <taxon>Pezizomycotina</taxon>
        <taxon>Eurotiomycetes</taxon>
        <taxon>Eurotiomycetidae</taxon>
        <taxon>Eurotiales</taxon>
        <taxon>Aspergillaceae</taxon>
        <taxon>Aspergillus</taxon>
        <taxon>Aspergillus subgen. Nidulantes</taxon>
    </lineage>
</organism>
<reference evidence="3 4" key="1">
    <citation type="submission" date="2015-02" db="EMBL/GenBank/DDBJ databases">
        <title>Draft Genome Sequences of Two Closely-Related Aflatoxigenic Aspergillus Species Obtained from the Cote d'Ivoire.</title>
        <authorList>
            <person name="Moore G.G."/>
            <person name="Beltz S.B."/>
            <person name="Mack B.M."/>
        </authorList>
    </citation>
    <scope>NUCLEOTIDE SEQUENCE [LARGE SCALE GENOMIC DNA]</scope>
    <source>
        <strain evidence="3 4">SRRC1432</strain>
    </source>
</reference>
<feature type="signal peptide" evidence="2">
    <location>
        <begin position="1"/>
        <end position="29"/>
    </location>
</feature>
<gene>
    <name evidence="3" type="ORF">AOCH_004364</name>
</gene>
<feature type="region of interest" description="Disordered" evidence="1">
    <location>
        <begin position="278"/>
        <end position="331"/>
    </location>
</feature>
<keyword evidence="2" id="KW-0732">Signal</keyword>
<accession>A0A0F8UBC9</accession>
<protein>
    <recommendedName>
        <fullName evidence="5">GPI anchored protein</fullName>
    </recommendedName>
</protein>
<keyword evidence="4" id="KW-1185">Reference proteome</keyword>
<evidence type="ECO:0008006" key="5">
    <source>
        <dbReference type="Google" id="ProtNLM"/>
    </source>
</evidence>
<evidence type="ECO:0000256" key="2">
    <source>
        <dbReference type="SAM" id="SignalP"/>
    </source>
</evidence>
<sequence length="352" mass="38544">MRSGLQKPGAIPFLALIVFSLLSLVPSLAKEWEIYTFHLGYIGSSRHDDRQPFPRVKNSSTDIRSRLRLNGGHSKFSLFDGFYPSSYLDRTPSKPQSVIKAPPRSTFEVAPVLDDELIPYSVSESSSLTRGVSAFKAFVIKQWDDQQILQSFSTETEPFPDPIAISPTLTLTNSSVTLTPIDEEVPAVSPSNLDSIPPKQQAPMDPFSRRLRLQFRDSWQQVCRVGGCFGGAFASYFELLRHNRFLISGPSDSTLGTGEQLDPEDSVVEELPQLDKDLANGQLSNNSSAAQSNLPPETRNLLPTPTQPTQPTALLPTTAGQSKVGGFGSNSEHMRGSSMAIVIGLVAGIMWF</sequence>
<dbReference type="OrthoDB" id="4344543at2759"/>
<dbReference type="VEuPathDB" id="FungiDB:P175DRAFT_0433286"/>
<dbReference type="Proteomes" id="UP000034947">
    <property type="component" value="Unassembled WGS sequence"/>
</dbReference>